<keyword evidence="6" id="KW-1003">Cell membrane</keyword>
<dbReference type="PROSITE" id="PS51012">
    <property type="entry name" value="ABC_TM2"/>
    <property type="match status" value="1"/>
</dbReference>
<comment type="caution">
    <text evidence="6">Lacks conserved residue(s) required for the propagation of feature annotation.</text>
</comment>
<evidence type="ECO:0000259" key="7">
    <source>
        <dbReference type="PROSITE" id="PS51012"/>
    </source>
</evidence>
<keyword evidence="6" id="KW-0813">Transport</keyword>
<dbReference type="PANTHER" id="PTHR43229:SF2">
    <property type="entry name" value="NODULATION PROTEIN J"/>
    <property type="match status" value="1"/>
</dbReference>
<dbReference type="Proteomes" id="UP001500218">
    <property type="component" value="Unassembled WGS sequence"/>
</dbReference>
<comment type="similarity">
    <text evidence="6">Belongs to the ABC-2 integral membrane protein family.</text>
</comment>
<dbReference type="InterPro" id="IPR000412">
    <property type="entry name" value="ABC_2_transport"/>
</dbReference>
<dbReference type="Pfam" id="PF01061">
    <property type="entry name" value="ABC2_membrane"/>
    <property type="match status" value="1"/>
</dbReference>
<dbReference type="RefSeq" id="WP_344125014.1">
    <property type="nucleotide sequence ID" value="NZ_BAAALT010000003.1"/>
</dbReference>
<evidence type="ECO:0000256" key="3">
    <source>
        <dbReference type="ARBA" id="ARBA00022989"/>
    </source>
</evidence>
<dbReference type="EMBL" id="BAAALT010000003">
    <property type="protein sequence ID" value="GAA1782840.1"/>
    <property type="molecule type" value="Genomic_DNA"/>
</dbReference>
<protein>
    <recommendedName>
        <fullName evidence="6">Transport permease protein</fullName>
    </recommendedName>
</protein>
<evidence type="ECO:0000256" key="5">
    <source>
        <dbReference type="ARBA" id="ARBA00023251"/>
    </source>
</evidence>
<feature type="transmembrane region" description="Helical" evidence="6">
    <location>
        <begin position="162"/>
        <end position="184"/>
    </location>
</feature>
<evidence type="ECO:0000313" key="8">
    <source>
        <dbReference type="EMBL" id="GAA1782840.1"/>
    </source>
</evidence>
<feature type="transmembrane region" description="Helical" evidence="6">
    <location>
        <begin position="47"/>
        <end position="66"/>
    </location>
</feature>
<keyword evidence="9" id="KW-1185">Reference proteome</keyword>
<organism evidence="8 9">
    <name type="scientific">Luedemannella flava</name>
    <dbReference type="NCBI Taxonomy" id="349316"/>
    <lineage>
        <taxon>Bacteria</taxon>
        <taxon>Bacillati</taxon>
        <taxon>Actinomycetota</taxon>
        <taxon>Actinomycetes</taxon>
        <taxon>Micromonosporales</taxon>
        <taxon>Micromonosporaceae</taxon>
        <taxon>Luedemannella</taxon>
    </lineage>
</organism>
<dbReference type="PIRSF" id="PIRSF006648">
    <property type="entry name" value="DrrB"/>
    <property type="match status" value="1"/>
</dbReference>
<evidence type="ECO:0000256" key="6">
    <source>
        <dbReference type="RuleBase" id="RU361157"/>
    </source>
</evidence>
<keyword evidence="3 6" id="KW-1133">Transmembrane helix</keyword>
<sequence length="274" mass="29389">MSLLQLGHSGGPGALPEIDRLTPGQVGANIATLVHRNLLKFYRNRQLLLLSIVQPLTNMMLFAYVFNNVARIPGVAYRDYVIPGVLTQAVMVAAMRTGVAVSHDSSSGMNDRLRSLPIARSAALVGRTISDTIRISVQTAVLAAIAVIFVGFQFQFGALRAVASIGAIALFGLAVTSFAAWVGLTSRDPEAAQTMLITPTLPLVFGSSGFAPIDQMPGWLQAFARVNPVTSVVDLSRHLAVGGDLLTPFVHYALWTGGITILFTYLGVRRYQRP</sequence>
<evidence type="ECO:0000256" key="2">
    <source>
        <dbReference type="ARBA" id="ARBA00022692"/>
    </source>
</evidence>
<comment type="caution">
    <text evidence="8">The sequence shown here is derived from an EMBL/GenBank/DDBJ whole genome shotgun (WGS) entry which is preliminary data.</text>
</comment>
<accession>A0ABN2LBG9</accession>
<dbReference type="InterPro" id="IPR047817">
    <property type="entry name" value="ABC2_TM_bact-type"/>
</dbReference>
<dbReference type="InterPro" id="IPR013525">
    <property type="entry name" value="ABC2_TM"/>
</dbReference>
<evidence type="ECO:0000256" key="4">
    <source>
        <dbReference type="ARBA" id="ARBA00023136"/>
    </source>
</evidence>
<feature type="transmembrane region" description="Helical" evidence="6">
    <location>
        <begin position="196"/>
        <end position="213"/>
    </location>
</feature>
<proteinExistence type="inferred from homology"/>
<feature type="domain" description="ABC transmembrane type-2" evidence="7">
    <location>
        <begin position="46"/>
        <end position="274"/>
    </location>
</feature>
<feature type="transmembrane region" description="Helical" evidence="6">
    <location>
        <begin position="135"/>
        <end position="156"/>
    </location>
</feature>
<evidence type="ECO:0000256" key="1">
    <source>
        <dbReference type="ARBA" id="ARBA00004141"/>
    </source>
</evidence>
<evidence type="ECO:0000313" key="9">
    <source>
        <dbReference type="Proteomes" id="UP001500218"/>
    </source>
</evidence>
<dbReference type="PANTHER" id="PTHR43229">
    <property type="entry name" value="NODULATION PROTEIN J"/>
    <property type="match status" value="1"/>
</dbReference>
<keyword evidence="5" id="KW-0046">Antibiotic resistance</keyword>
<name>A0ABN2LBG9_9ACTN</name>
<keyword evidence="2 6" id="KW-0812">Transmembrane</keyword>
<keyword evidence="4 6" id="KW-0472">Membrane</keyword>
<reference evidence="8 9" key="1">
    <citation type="journal article" date="2019" name="Int. J. Syst. Evol. Microbiol.">
        <title>The Global Catalogue of Microorganisms (GCM) 10K type strain sequencing project: providing services to taxonomists for standard genome sequencing and annotation.</title>
        <authorList>
            <consortium name="The Broad Institute Genomics Platform"/>
            <consortium name="The Broad Institute Genome Sequencing Center for Infectious Disease"/>
            <person name="Wu L."/>
            <person name="Ma J."/>
        </authorList>
    </citation>
    <scope>NUCLEOTIDE SEQUENCE [LARGE SCALE GENOMIC DNA]</scope>
    <source>
        <strain evidence="8 9">JCM 13250</strain>
    </source>
</reference>
<dbReference type="InterPro" id="IPR051784">
    <property type="entry name" value="Nod_factor_ABC_transporter"/>
</dbReference>
<comment type="subcellular location">
    <subcellularLocation>
        <location evidence="6">Cell membrane</location>
        <topology evidence="6">Multi-pass membrane protein</topology>
    </subcellularLocation>
    <subcellularLocation>
        <location evidence="1">Membrane</location>
        <topology evidence="1">Multi-pass membrane protein</topology>
    </subcellularLocation>
</comment>
<gene>
    <name evidence="8" type="ORF">GCM10009682_01140</name>
</gene>
<feature type="transmembrane region" description="Helical" evidence="6">
    <location>
        <begin position="249"/>
        <end position="268"/>
    </location>
</feature>